<evidence type="ECO:0000313" key="5">
    <source>
        <dbReference type="Proteomes" id="UP001151002"/>
    </source>
</evidence>
<evidence type="ECO:0000259" key="2">
    <source>
        <dbReference type="Pfam" id="PF00723"/>
    </source>
</evidence>
<dbReference type="Pfam" id="PF09137">
    <property type="entry name" value="Glucodextran_N"/>
    <property type="match status" value="1"/>
</dbReference>
<dbReference type="PANTHER" id="PTHR31616:SF0">
    <property type="entry name" value="GLUCAN 1,4-ALPHA-GLUCOSIDASE"/>
    <property type="match status" value="1"/>
</dbReference>
<sequence length="689" mass="73473">MTPLMPVVLVATLGLAAPAASTAPGTPGVDQQYLPASKAGLITSRTTESKVWATVQRQGGLGEIFYPTIGGPSARALTFVVTGRDGIEASQVRTQQVGPLRFRQTFDGGRWRLTADYTTDPGRSSVLVDLKFSGGRSYGLYAVYDPALGNSRGGDSGRTVGKALVATDGGVSSALAGDFAGTSSGFAGVSDGHTDLRDGRMDWHYPSAGAGSLVQTAQLRGRHSVLALSFGGTPTEALAGARKSLHSGFERVARDYAYGWKRYLAGLSDPPRVLHSAAQQQLYRTSALVLAAAEDKTHPGAYVAAPASPWAFGTDDPSGPYHLVWSRDLYQIATGLIAAGDRAGARRALDFLFGVQQKPDGSFPQNSQLDGTPVWGGLQLDEVALPIVLAYQLGAPHWSGVKKAADFLVSYPQAPFTPQERWENQSGYSPNTIATAIAGLVCAASIATAQGDKASAARYLATADSWRANVKKWTVTTNGPYSSKPYFLRLTKDGKPDVGTKYNIGDSGPVGVDQRRVVDPGFLDLVRLGILKPSDADVVNSLPVVDKQLGVATPRGFFWHRASFDGFGEQLDGSQWEYNEPDGSLVSRGRAWPLLTGERGEYELAAGNRRTAFERLATMTRATGPGGMLPEQVWDRTSPAGRPGFAPGTPTFSATPLTWAHAQYLRLARNLQENRITEQPAAVADRYLH</sequence>
<dbReference type="EMBL" id="JAPNTZ010000003">
    <property type="protein sequence ID" value="MCY1138367.1"/>
    <property type="molecule type" value="Genomic_DNA"/>
</dbReference>
<feature type="chain" id="PRO_5046625718" evidence="1">
    <location>
        <begin position="23"/>
        <end position="689"/>
    </location>
</feature>
<dbReference type="InterPro" id="IPR015220">
    <property type="entry name" value="Glucodextranase_N"/>
</dbReference>
<organism evidence="4 5">
    <name type="scientific">Paractinoplanes pyxinae</name>
    <dbReference type="NCBI Taxonomy" id="2997416"/>
    <lineage>
        <taxon>Bacteria</taxon>
        <taxon>Bacillati</taxon>
        <taxon>Actinomycetota</taxon>
        <taxon>Actinomycetes</taxon>
        <taxon>Micromonosporales</taxon>
        <taxon>Micromonosporaceae</taxon>
        <taxon>Paractinoplanes</taxon>
    </lineage>
</organism>
<evidence type="ECO:0000259" key="3">
    <source>
        <dbReference type="Pfam" id="PF09137"/>
    </source>
</evidence>
<dbReference type="InterPro" id="IPR011613">
    <property type="entry name" value="GH15-like"/>
</dbReference>
<dbReference type="SUPFAM" id="SSF74650">
    <property type="entry name" value="Galactose mutarotase-like"/>
    <property type="match status" value="1"/>
</dbReference>
<reference evidence="4" key="1">
    <citation type="submission" date="2022-11" db="EMBL/GenBank/DDBJ databases">
        <authorList>
            <person name="Somphong A."/>
            <person name="Phongsopitanun W."/>
        </authorList>
    </citation>
    <scope>NUCLEOTIDE SEQUENCE</scope>
    <source>
        <strain evidence="4">Pm04-4</strain>
    </source>
</reference>
<feature type="domain" description="Glucodextranase N-terminal" evidence="3">
    <location>
        <begin position="23"/>
        <end position="264"/>
    </location>
</feature>
<feature type="domain" description="GH15-like" evidence="2">
    <location>
        <begin position="279"/>
        <end position="350"/>
    </location>
</feature>
<protein>
    <submittedName>
        <fullName evidence="4">Glycoside hydrolase family 15 protein</fullName>
    </submittedName>
</protein>
<dbReference type="PANTHER" id="PTHR31616">
    <property type="entry name" value="TREHALASE"/>
    <property type="match status" value="1"/>
</dbReference>
<dbReference type="Gene3D" id="2.70.98.10">
    <property type="match status" value="1"/>
</dbReference>
<dbReference type="Pfam" id="PF00723">
    <property type="entry name" value="Glyco_hydro_15"/>
    <property type="match status" value="2"/>
</dbReference>
<gene>
    <name evidence="4" type="ORF">OWR29_10200</name>
</gene>
<evidence type="ECO:0000256" key="1">
    <source>
        <dbReference type="SAM" id="SignalP"/>
    </source>
</evidence>
<dbReference type="SUPFAM" id="SSF48208">
    <property type="entry name" value="Six-hairpin glycosidases"/>
    <property type="match status" value="1"/>
</dbReference>
<comment type="caution">
    <text evidence="4">The sequence shown here is derived from an EMBL/GenBank/DDBJ whole genome shotgun (WGS) entry which is preliminary data.</text>
</comment>
<proteinExistence type="predicted"/>
<evidence type="ECO:0000313" key="4">
    <source>
        <dbReference type="EMBL" id="MCY1138367.1"/>
    </source>
</evidence>
<name>A0ABT4AVX5_9ACTN</name>
<accession>A0ABT4AVX5</accession>
<feature type="signal peptide" evidence="1">
    <location>
        <begin position="1"/>
        <end position="22"/>
    </location>
</feature>
<feature type="domain" description="GH15-like" evidence="2">
    <location>
        <begin position="362"/>
        <end position="668"/>
    </location>
</feature>
<dbReference type="GO" id="GO:0016787">
    <property type="term" value="F:hydrolase activity"/>
    <property type="evidence" value="ECO:0007669"/>
    <property type="project" value="UniProtKB-KW"/>
</dbReference>
<dbReference type="Proteomes" id="UP001151002">
    <property type="component" value="Unassembled WGS sequence"/>
</dbReference>
<keyword evidence="1" id="KW-0732">Signal</keyword>
<dbReference type="InterPro" id="IPR008928">
    <property type="entry name" value="6-hairpin_glycosidase_sf"/>
</dbReference>
<dbReference type="RefSeq" id="WP_267562358.1">
    <property type="nucleotide sequence ID" value="NZ_JAPNTZ010000003.1"/>
</dbReference>
<dbReference type="Gene3D" id="1.50.10.10">
    <property type="match status" value="1"/>
</dbReference>
<dbReference type="InterPro" id="IPR011013">
    <property type="entry name" value="Gal_mutarotase_sf_dom"/>
</dbReference>
<dbReference type="InterPro" id="IPR014718">
    <property type="entry name" value="GH-type_carb-bd"/>
</dbReference>
<dbReference type="InterPro" id="IPR012341">
    <property type="entry name" value="6hp_glycosidase-like_sf"/>
</dbReference>
<keyword evidence="5" id="KW-1185">Reference proteome</keyword>
<keyword evidence="4" id="KW-0378">Hydrolase</keyword>